<dbReference type="InterPro" id="IPR019606">
    <property type="entry name" value="GerMN"/>
</dbReference>
<protein>
    <recommendedName>
        <fullName evidence="5">Bacterial spore germination immunoglobulin-like domain-containing protein</fullName>
    </recommendedName>
</protein>
<proteinExistence type="predicted"/>
<dbReference type="Pfam" id="PF10648">
    <property type="entry name" value="Gmad2"/>
    <property type="match status" value="1"/>
</dbReference>
<gene>
    <name evidence="3" type="ORF">A3E90_00305</name>
</gene>
<evidence type="ECO:0000313" key="3">
    <source>
        <dbReference type="EMBL" id="OGZ37562.1"/>
    </source>
</evidence>
<accession>A0A1G2FIE7</accession>
<evidence type="ECO:0000259" key="2">
    <source>
        <dbReference type="Pfam" id="PF10648"/>
    </source>
</evidence>
<organism evidence="3 4">
    <name type="scientific">Candidatus Portnoybacteria bacterium RIFCSPHIGHO2_12_FULL_40_11</name>
    <dbReference type="NCBI Taxonomy" id="1801998"/>
    <lineage>
        <taxon>Bacteria</taxon>
        <taxon>Candidatus Portnoyibacteriota</taxon>
    </lineage>
</organism>
<dbReference type="InterPro" id="IPR018911">
    <property type="entry name" value="Gmad2_Ig-like_dom"/>
</dbReference>
<evidence type="ECO:0000259" key="1">
    <source>
        <dbReference type="Pfam" id="PF10646"/>
    </source>
</evidence>
<name>A0A1G2FIE7_9BACT</name>
<dbReference type="EMBL" id="MHNC01000055">
    <property type="protein sequence ID" value="OGZ37562.1"/>
    <property type="molecule type" value="Genomic_DNA"/>
</dbReference>
<dbReference type="Proteomes" id="UP000177247">
    <property type="component" value="Unassembled WGS sequence"/>
</dbReference>
<evidence type="ECO:0000313" key="4">
    <source>
        <dbReference type="Proteomes" id="UP000177247"/>
    </source>
</evidence>
<evidence type="ECO:0008006" key="5">
    <source>
        <dbReference type="Google" id="ProtNLM"/>
    </source>
</evidence>
<sequence>MKKLFIFAIAVFLFGIGAYFLLFRPDKISLPNINNNELEKSDLIRADFPRPNQTIQSPLIVKGEARGFWFFEASFPIKLLDDNGEFIAQGIAQARGEWMTENFVPFEARIEFNNPKTEKGTLVLEKDNPSGLPENADELRVPIVFAKETRKINLFYYNPELDKDESNNIACSRNGLVAVERKIPITQTPIQDTVRLLLLGELTSEERVKGITTEYPLEGFSLKGASLKDEVLTLEFNDPNGKTVGGSCRVGILWFQIEATAKQFPEVKEVRFLPEELFQP</sequence>
<dbReference type="AlphaFoldDB" id="A0A1G2FIE7"/>
<feature type="domain" description="Bacterial spore germination immunoglobulin-like" evidence="2">
    <location>
        <begin position="47"/>
        <end position="130"/>
    </location>
</feature>
<dbReference type="Pfam" id="PF10646">
    <property type="entry name" value="Germane"/>
    <property type="match status" value="1"/>
</dbReference>
<feature type="domain" description="GerMN" evidence="1">
    <location>
        <begin position="175"/>
        <end position="273"/>
    </location>
</feature>
<reference evidence="3 4" key="1">
    <citation type="journal article" date="2016" name="Nat. Commun.">
        <title>Thousands of microbial genomes shed light on interconnected biogeochemical processes in an aquifer system.</title>
        <authorList>
            <person name="Anantharaman K."/>
            <person name="Brown C.T."/>
            <person name="Hug L.A."/>
            <person name="Sharon I."/>
            <person name="Castelle C.J."/>
            <person name="Probst A.J."/>
            <person name="Thomas B.C."/>
            <person name="Singh A."/>
            <person name="Wilkins M.J."/>
            <person name="Karaoz U."/>
            <person name="Brodie E.L."/>
            <person name="Williams K.H."/>
            <person name="Hubbard S.S."/>
            <person name="Banfield J.F."/>
        </authorList>
    </citation>
    <scope>NUCLEOTIDE SEQUENCE [LARGE SCALE GENOMIC DNA]</scope>
</reference>
<comment type="caution">
    <text evidence="3">The sequence shown here is derived from an EMBL/GenBank/DDBJ whole genome shotgun (WGS) entry which is preliminary data.</text>
</comment>